<dbReference type="UniPathway" id="UPA00601">
    <property type="reaction ID" value="UER00295"/>
</dbReference>
<evidence type="ECO:0000256" key="17">
    <source>
        <dbReference type="RuleBase" id="RU003927"/>
    </source>
</evidence>
<keyword evidence="7 12" id="KW-0560">Oxidoreductase</keyword>
<evidence type="ECO:0000256" key="11">
    <source>
        <dbReference type="ARBA" id="ARBA00056556"/>
    </source>
</evidence>
<evidence type="ECO:0000256" key="4">
    <source>
        <dbReference type="ARBA" id="ARBA00022749"/>
    </source>
</evidence>
<comment type="subunit">
    <text evidence="12">Homotetramer.</text>
</comment>
<feature type="active site" description="Thioimidate intermediate" evidence="12 13">
    <location>
        <position position="339"/>
    </location>
</feature>
<protein>
    <recommendedName>
        <fullName evidence="12 18">Inosine-5'-monophosphate dehydrogenase</fullName>
        <shortName evidence="12">IMP dehydrogenase</shortName>
        <shortName evidence="12">IMPD</shortName>
        <shortName evidence="12">IMPDH</shortName>
        <ecNumber evidence="12 18">1.1.1.205</ecNumber>
    </recommendedName>
</protein>
<dbReference type="EMBL" id="CP001330">
    <property type="protein sequence ID" value="ACO66218.1"/>
    <property type="molecule type" value="Genomic_DNA"/>
</dbReference>
<dbReference type="RefSeq" id="XP_002504960.1">
    <property type="nucleotide sequence ID" value="XM_002504914.1"/>
</dbReference>
<keyword evidence="3 12" id="KW-0479">Metal-binding</keyword>
<dbReference type="STRING" id="296587.C1EED8"/>
<dbReference type="InterPro" id="IPR001093">
    <property type="entry name" value="IMP_DH_GMPRt"/>
</dbReference>
<dbReference type="InParanoid" id="C1EED8"/>
<gene>
    <name evidence="20" type="ORF">MICPUN_107152</name>
</gene>
<feature type="binding site" evidence="12">
    <location>
        <begin position="419"/>
        <end position="423"/>
    </location>
    <ligand>
        <name>IMP</name>
        <dbReference type="ChEBI" id="CHEBI:58053"/>
    </ligand>
</feature>
<dbReference type="FunCoup" id="C1EED8">
    <property type="interactions" value="1452"/>
</dbReference>
<reference evidence="20 21" key="1">
    <citation type="journal article" date="2009" name="Science">
        <title>Green evolution and dynamic adaptations revealed by genomes of the marine picoeukaryotes Micromonas.</title>
        <authorList>
            <person name="Worden A.Z."/>
            <person name="Lee J.H."/>
            <person name="Mock T."/>
            <person name="Rouze P."/>
            <person name="Simmons M.P."/>
            <person name="Aerts A.L."/>
            <person name="Allen A.E."/>
            <person name="Cuvelier M.L."/>
            <person name="Derelle E."/>
            <person name="Everett M.V."/>
            <person name="Foulon E."/>
            <person name="Grimwood J."/>
            <person name="Gundlach H."/>
            <person name="Henrissat B."/>
            <person name="Napoli C."/>
            <person name="McDonald S.M."/>
            <person name="Parker M.S."/>
            <person name="Rombauts S."/>
            <person name="Salamov A."/>
            <person name="Von Dassow P."/>
            <person name="Badger J.H."/>
            <person name="Coutinho P.M."/>
            <person name="Demir E."/>
            <person name="Dubchak I."/>
            <person name="Gentemann C."/>
            <person name="Eikrem W."/>
            <person name="Gready J.E."/>
            <person name="John U."/>
            <person name="Lanier W."/>
            <person name="Lindquist E.A."/>
            <person name="Lucas S."/>
            <person name="Mayer K.F."/>
            <person name="Moreau H."/>
            <person name="Not F."/>
            <person name="Otillar R."/>
            <person name="Panaud O."/>
            <person name="Pangilinan J."/>
            <person name="Paulsen I."/>
            <person name="Piegu B."/>
            <person name="Poliakov A."/>
            <person name="Robbens S."/>
            <person name="Schmutz J."/>
            <person name="Toulza E."/>
            <person name="Wyss T."/>
            <person name="Zelensky A."/>
            <person name="Zhou K."/>
            <person name="Armbrust E.V."/>
            <person name="Bhattacharya D."/>
            <person name="Goodenough U.W."/>
            <person name="Van de Peer Y."/>
            <person name="Grigoriev I.V."/>
        </authorList>
    </citation>
    <scope>NUCLEOTIDE SEQUENCE [LARGE SCALE GENOMIC DNA]</scope>
    <source>
        <strain evidence="21">RCC299 / NOUM17</strain>
    </source>
</reference>
<dbReference type="GO" id="GO:0006177">
    <property type="term" value="P:GMP biosynthetic process"/>
    <property type="evidence" value="ECO:0007669"/>
    <property type="project" value="UniProtKB-UniRule"/>
</dbReference>
<evidence type="ECO:0000313" key="21">
    <source>
        <dbReference type="Proteomes" id="UP000002009"/>
    </source>
</evidence>
<dbReference type="SUPFAM" id="SSF51412">
    <property type="entry name" value="Inosine monophosphate dehydrogenase (IMPDH)"/>
    <property type="match status" value="1"/>
</dbReference>
<dbReference type="Pfam" id="PF00571">
    <property type="entry name" value="CBS"/>
    <property type="match status" value="1"/>
</dbReference>
<dbReference type="FunFam" id="3.20.20.70:FF:000086">
    <property type="entry name" value="IMP dehydrogenase, putative"/>
    <property type="match status" value="1"/>
</dbReference>
<dbReference type="OMA" id="MGYCGAK"/>
<feature type="active site" description="Proton acceptor" evidence="12 13">
    <location>
        <position position="435"/>
    </location>
</feature>
<keyword evidence="4 12" id="KW-0332">GMP biosynthesis</keyword>
<dbReference type="GO" id="GO:0005737">
    <property type="term" value="C:cytoplasm"/>
    <property type="evidence" value="ECO:0007669"/>
    <property type="project" value="UniProtKB-SubCell"/>
</dbReference>
<evidence type="ECO:0000256" key="15">
    <source>
        <dbReference type="PIRSR" id="PIRSR000130-4"/>
    </source>
</evidence>
<dbReference type="GO" id="GO:0003938">
    <property type="term" value="F:IMP dehydrogenase activity"/>
    <property type="evidence" value="ECO:0007669"/>
    <property type="project" value="UniProtKB-UniRule"/>
</dbReference>
<feature type="binding site" evidence="12">
    <location>
        <position position="447"/>
    </location>
    <ligand>
        <name>IMP</name>
        <dbReference type="ChEBI" id="CHEBI:58053"/>
    </ligand>
</feature>
<dbReference type="NCBIfam" id="TIGR01302">
    <property type="entry name" value="IMP_dehydrog"/>
    <property type="match status" value="1"/>
</dbReference>
<evidence type="ECO:0000256" key="1">
    <source>
        <dbReference type="ARBA" id="ARBA00001958"/>
    </source>
</evidence>
<comment type="function">
    <text evidence="11 12">Catalyzes the conversion of inosine 5'-phosphate (IMP) to xanthosine 5'-phosphate (XMP), the first committed and rate-limiting step in the de novo synthesis of guanine nucleotides, and therefore plays an important role in the regulation of cell growth.</text>
</comment>
<evidence type="ECO:0000256" key="14">
    <source>
        <dbReference type="PIRSR" id="PIRSR000130-3"/>
    </source>
</evidence>
<accession>C1EED8</accession>
<dbReference type="SMART" id="SM01240">
    <property type="entry name" value="IMPDH"/>
    <property type="match status" value="1"/>
</dbReference>
<evidence type="ECO:0000256" key="18">
    <source>
        <dbReference type="RuleBase" id="RU003928"/>
    </source>
</evidence>
<evidence type="ECO:0000256" key="13">
    <source>
        <dbReference type="PIRSR" id="PIRSR000130-1"/>
    </source>
</evidence>
<comment type="similarity">
    <text evidence="2 12 17">Belongs to the IMPDH/GMPR family.</text>
</comment>
<dbReference type="SUPFAM" id="SSF54631">
    <property type="entry name" value="CBS-domain pair"/>
    <property type="match status" value="1"/>
</dbReference>
<dbReference type="CDD" id="cd04601">
    <property type="entry name" value="CBS_pair_IMPDH"/>
    <property type="match status" value="1"/>
</dbReference>
<dbReference type="OrthoDB" id="416622at2759"/>
<evidence type="ECO:0000256" key="12">
    <source>
        <dbReference type="HAMAP-Rule" id="MF_03156"/>
    </source>
</evidence>
<comment type="caution">
    <text evidence="12">Lacks conserved residue(s) required for the propagation of feature annotation.</text>
</comment>
<dbReference type="Pfam" id="PF00478">
    <property type="entry name" value="IMPDH"/>
    <property type="match status" value="1"/>
</dbReference>
<comment type="subcellular location">
    <subcellularLocation>
        <location evidence="12">Cytoplasm</location>
    </subcellularLocation>
</comment>
<keyword evidence="21" id="KW-1185">Reference proteome</keyword>
<organism evidence="20 21">
    <name type="scientific">Micromonas commoda (strain RCC299 / NOUM17 / CCMP2709)</name>
    <name type="common">Picoplanktonic green alga</name>
    <dbReference type="NCBI Taxonomy" id="296587"/>
    <lineage>
        <taxon>Eukaryota</taxon>
        <taxon>Viridiplantae</taxon>
        <taxon>Chlorophyta</taxon>
        <taxon>Mamiellophyceae</taxon>
        <taxon>Mamiellales</taxon>
        <taxon>Mamiellaceae</taxon>
        <taxon>Micromonas</taxon>
    </lineage>
</organism>
<evidence type="ECO:0000256" key="6">
    <source>
        <dbReference type="ARBA" id="ARBA00022958"/>
    </source>
</evidence>
<feature type="binding site" description="in other chain" evidence="12 15">
    <location>
        <position position="339"/>
    </location>
    <ligand>
        <name>K(+)</name>
        <dbReference type="ChEBI" id="CHEBI:29103"/>
        <note>ligand shared between two tetrameric partners</note>
    </ligand>
</feature>
<proteinExistence type="inferred from homology"/>
<dbReference type="Proteomes" id="UP000002009">
    <property type="component" value="Chromosome 11"/>
</dbReference>
<comment type="pathway">
    <text evidence="12 18">Purine metabolism; XMP biosynthesis via de novo pathway; XMP from IMP: step 1/1.</text>
</comment>
<dbReference type="PROSITE" id="PS00487">
    <property type="entry name" value="IMP_DH_GMP_RED"/>
    <property type="match status" value="1"/>
</dbReference>
<dbReference type="InterPro" id="IPR015875">
    <property type="entry name" value="IMP_DH/GMP_Rdtase_CS"/>
</dbReference>
<feature type="binding site" description="in other chain" evidence="12 15">
    <location>
        <position position="336"/>
    </location>
    <ligand>
        <name>K(+)</name>
        <dbReference type="ChEBI" id="CHEBI:29103"/>
        <note>ligand shared between two tetrameric partners</note>
    </ligand>
</feature>
<evidence type="ECO:0000256" key="2">
    <source>
        <dbReference type="ARBA" id="ARBA00005502"/>
    </source>
</evidence>
<keyword evidence="5 12" id="KW-0658">Purine biosynthesis</keyword>
<feature type="binding site" evidence="12 14">
    <location>
        <begin position="282"/>
        <end position="284"/>
    </location>
    <ligand>
        <name>NAD(+)</name>
        <dbReference type="ChEBI" id="CHEBI:57540"/>
    </ligand>
</feature>
<keyword evidence="12" id="KW-0963">Cytoplasm</keyword>
<dbReference type="AlphaFoldDB" id="C1EED8"/>
<dbReference type="InterPro" id="IPR000644">
    <property type="entry name" value="CBS_dom"/>
</dbReference>
<evidence type="ECO:0000256" key="3">
    <source>
        <dbReference type="ARBA" id="ARBA00022723"/>
    </source>
</evidence>
<evidence type="ECO:0000259" key="19">
    <source>
        <dbReference type="PROSITE" id="PS51371"/>
    </source>
</evidence>
<evidence type="ECO:0000256" key="9">
    <source>
        <dbReference type="ARBA" id="ARBA00023122"/>
    </source>
</evidence>
<feature type="binding site" evidence="12 14">
    <location>
        <begin position="332"/>
        <end position="334"/>
    </location>
    <ligand>
        <name>NAD(+)</name>
        <dbReference type="ChEBI" id="CHEBI:57540"/>
    </ligand>
</feature>
<evidence type="ECO:0000256" key="10">
    <source>
        <dbReference type="ARBA" id="ARBA00048028"/>
    </source>
</evidence>
<evidence type="ECO:0000256" key="8">
    <source>
        <dbReference type="ARBA" id="ARBA00023027"/>
    </source>
</evidence>
<evidence type="ECO:0000313" key="20">
    <source>
        <dbReference type="EMBL" id="ACO66218.1"/>
    </source>
</evidence>
<sequence>MTGLSNGHVGKRKAGDITFDEVDGFSAAQLFGQGVCYTYDDVIFHPGHIDFPATDVDLTTKLTRNISIRTPIVSSPMDTVTESDMAIAMASVGGAGFLHYNMTQDEQVAHLKAVKAHRLGYVTRPEVRGPDATLAECDALATSRGFTSVVVTDTGIIGGKLLGLVSSRDGDLVMDRSTKLKDVMTKAADLVTGKASDAIEKLEDALLASKKGKLPVVNDKGELVGLMTRASVKTKKLLPPPGAPSLDKKGRLLCGAAIGTRPADKDRAKALVAEGLDMVILDSSQGDSVYQIEMIKWLKDNLPELDVIGGNVVTQVQAKRLLEAGADGLRVGMGSGSICTTQEVCAVGRGQATAVYKCANLASQFGVPIIADGGIQNSGHITKALTLGASVAMCGSMFAGTTEAPGEYFYDNGVRVKKYRGMGSLDAMAKGSDTRYLSESGHLKVAQGVSGTVKDKGPVMKMVPYLTHGVKQGFQDMGAKSMEHATELRNEGSMRMETRTGAAQKEGGVHDMHSYKKVAW</sequence>
<evidence type="ECO:0000256" key="7">
    <source>
        <dbReference type="ARBA" id="ARBA00023002"/>
    </source>
</evidence>
<keyword evidence="6 12" id="KW-0630">Potassium</keyword>
<name>C1EED8_MICCC</name>
<dbReference type="Gene3D" id="3.20.20.70">
    <property type="entry name" value="Aldolase class I"/>
    <property type="match status" value="1"/>
</dbReference>
<comment type="activity regulation">
    <text evidence="12">Mycophenolic acid (MPA) is a non-competitive inhibitor that prevents formation of the closed enzyme conformation by binding to the same site as the amobile flap. In contrast, mizoribine monophosphate (MZP) is a competitive inhibitor that induces the closed conformation. MPA is a potent inhibitor of mammalian IMPDHs but a poor inhibitor of the bacterial enzymes. MZP is a more potent inhibitor of bacterial IMPDH.</text>
</comment>
<feature type="binding site" description="in other chain" evidence="12 15">
    <location>
        <position position="334"/>
    </location>
    <ligand>
        <name>K(+)</name>
        <dbReference type="ChEBI" id="CHEBI:29103"/>
        <note>ligand shared between two tetrameric partners</note>
    </ligand>
</feature>
<dbReference type="PIRSF" id="PIRSF000130">
    <property type="entry name" value="IMPDH"/>
    <property type="match status" value="1"/>
</dbReference>
<comment type="cofactor">
    <cofactor evidence="1 12">
        <name>K(+)</name>
        <dbReference type="ChEBI" id="CHEBI:29103"/>
    </cofactor>
</comment>
<dbReference type="HAMAP" id="MF_01964">
    <property type="entry name" value="IMPDH"/>
    <property type="match status" value="1"/>
</dbReference>
<dbReference type="CDD" id="cd00381">
    <property type="entry name" value="IMPDH"/>
    <property type="match status" value="1"/>
</dbReference>
<dbReference type="eggNOG" id="KOG2550">
    <property type="taxonomic scope" value="Eukaryota"/>
</dbReference>
<dbReference type="InterPro" id="IPR013785">
    <property type="entry name" value="Aldolase_TIM"/>
</dbReference>
<dbReference type="KEGG" id="mis:MICPUN_107152"/>
<feature type="binding site" evidence="12">
    <location>
        <position position="337"/>
    </location>
    <ligand>
        <name>IMP</name>
        <dbReference type="ChEBI" id="CHEBI:58053"/>
    </ligand>
</feature>
<keyword evidence="9 16" id="KW-0129">CBS domain</keyword>
<dbReference type="SMART" id="SM00116">
    <property type="entry name" value="CBS"/>
    <property type="match status" value="1"/>
</dbReference>
<feature type="binding site" evidence="12">
    <location>
        <begin position="372"/>
        <end position="374"/>
    </location>
    <ligand>
        <name>IMP</name>
        <dbReference type="ChEBI" id="CHEBI:58053"/>
    </ligand>
</feature>
<dbReference type="GO" id="GO:0006183">
    <property type="term" value="P:GTP biosynthetic process"/>
    <property type="evidence" value="ECO:0007669"/>
    <property type="project" value="TreeGrafter"/>
</dbReference>
<feature type="domain" description="CBS" evidence="19">
    <location>
        <begin position="184"/>
        <end position="245"/>
    </location>
</feature>
<dbReference type="EC" id="1.1.1.205" evidence="12 18"/>
<comment type="catalytic activity">
    <reaction evidence="10 12 18">
        <text>IMP + NAD(+) + H2O = XMP + NADH + H(+)</text>
        <dbReference type="Rhea" id="RHEA:11708"/>
        <dbReference type="ChEBI" id="CHEBI:15377"/>
        <dbReference type="ChEBI" id="CHEBI:15378"/>
        <dbReference type="ChEBI" id="CHEBI:57464"/>
        <dbReference type="ChEBI" id="CHEBI:57540"/>
        <dbReference type="ChEBI" id="CHEBI:57945"/>
        <dbReference type="ChEBI" id="CHEBI:58053"/>
        <dbReference type="EC" id="1.1.1.205"/>
    </reaction>
</comment>
<dbReference type="PANTHER" id="PTHR11911">
    <property type="entry name" value="INOSINE-5-MONOPHOSPHATE DEHYDROGENASE RELATED"/>
    <property type="match status" value="1"/>
</dbReference>
<dbReference type="PROSITE" id="PS51371">
    <property type="entry name" value="CBS"/>
    <property type="match status" value="1"/>
</dbReference>
<feature type="binding site" evidence="12">
    <location>
        <begin position="395"/>
        <end position="396"/>
    </location>
    <ligand>
        <name>IMP</name>
        <dbReference type="ChEBI" id="CHEBI:58053"/>
    </ligand>
</feature>
<dbReference type="GO" id="GO:0046872">
    <property type="term" value="F:metal ion binding"/>
    <property type="evidence" value="ECO:0007669"/>
    <property type="project" value="UniProtKB-UniRule"/>
</dbReference>
<dbReference type="InterPro" id="IPR046342">
    <property type="entry name" value="CBS_dom_sf"/>
</dbReference>
<keyword evidence="8 12" id="KW-0520">NAD</keyword>
<dbReference type="PANTHER" id="PTHR11911:SF111">
    <property type="entry name" value="INOSINE-5'-MONOPHOSPHATE DEHYDROGENASE"/>
    <property type="match status" value="1"/>
</dbReference>
<evidence type="ECO:0000256" key="5">
    <source>
        <dbReference type="ARBA" id="ARBA00022755"/>
    </source>
</evidence>
<dbReference type="GeneID" id="8247682"/>
<evidence type="ECO:0000256" key="16">
    <source>
        <dbReference type="PROSITE-ProRule" id="PRU00703"/>
    </source>
</evidence>
<dbReference type="GO" id="GO:0000166">
    <property type="term" value="F:nucleotide binding"/>
    <property type="evidence" value="ECO:0007669"/>
    <property type="project" value="UniProtKB-UniRule"/>
</dbReference>
<dbReference type="InterPro" id="IPR005990">
    <property type="entry name" value="IMP_DH"/>
</dbReference>